<dbReference type="OrthoDB" id="905804at2759"/>
<evidence type="ECO:0000256" key="1">
    <source>
        <dbReference type="ARBA" id="ARBA00022679"/>
    </source>
</evidence>
<accession>D2UZ66</accession>
<dbReference type="Proteomes" id="UP000006671">
    <property type="component" value="Unassembled WGS sequence"/>
</dbReference>
<evidence type="ECO:0000313" key="8">
    <source>
        <dbReference type="EMBL" id="EFC50099.1"/>
    </source>
</evidence>
<dbReference type="Pfam" id="PF00069">
    <property type="entry name" value="Pkinase"/>
    <property type="match status" value="1"/>
</dbReference>
<dbReference type="OMA" id="QEVNAMY"/>
<dbReference type="InterPro" id="IPR000719">
    <property type="entry name" value="Prot_kinase_dom"/>
</dbReference>
<gene>
    <name evidence="8" type="ORF">NAEGRDRAFT_4535</name>
</gene>
<feature type="non-terminal residue" evidence="8">
    <location>
        <position position="152"/>
    </location>
</feature>
<evidence type="ECO:0000256" key="6">
    <source>
        <dbReference type="RuleBase" id="RU000304"/>
    </source>
</evidence>
<evidence type="ECO:0000256" key="5">
    <source>
        <dbReference type="PROSITE-ProRule" id="PRU10141"/>
    </source>
</evidence>
<keyword evidence="6" id="KW-0723">Serine/threonine-protein kinase</keyword>
<dbReference type="GO" id="GO:0004674">
    <property type="term" value="F:protein serine/threonine kinase activity"/>
    <property type="evidence" value="ECO:0007669"/>
    <property type="project" value="UniProtKB-KW"/>
</dbReference>
<protein>
    <submittedName>
        <fullName evidence="8">Predicted protein</fullName>
    </submittedName>
</protein>
<dbReference type="InterPro" id="IPR017441">
    <property type="entry name" value="Protein_kinase_ATP_BS"/>
</dbReference>
<dbReference type="AlphaFoldDB" id="D2UZ66"/>
<keyword evidence="2 5" id="KW-0547">Nucleotide-binding</keyword>
<dbReference type="PROSITE" id="PS00108">
    <property type="entry name" value="PROTEIN_KINASE_ST"/>
    <property type="match status" value="1"/>
</dbReference>
<evidence type="ECO:0000256" key="3">
    <source>
        <dbReference type="ARBA" id="ARBA00022777"/>
    </source>
</evidence>
<dbReference type="SMART" id="SM00220">
    <property type="entry name" value="S_TKc"/>
    <property type="match status" value="1"/>
</dbReference>
<dbReference type="SUPFAM" id="SSF56112">
    <property type="entry name" value="Protein kinase-like (PK-like)"/>
    <property type="match status" value="1"/>
</dbReference>
<dbReference type="InterPro" id="IPR008271">
    <property type="entry name" value="Ser/Thr_kinase_AS"/>
</dbReference>
<sequence>VEKIGSGGFGQVYKARWKQVSVAIKSVDYNEDDEIEQEEDTFEREVLLLNSLKHPNVIQFFGVCITDRRKLMVMEYLGGGSLDKLISELRLKRKMIKLIDKIRILFGVSNGLSYLHNLKPKMIIHRDLKSANILLDENMQPKVCDFGLSKLI</sequence>
<evidence type="ECO:0000259" key="7">
    <source>
        <dbReference type="PROSITE" id="PS50011"/>
    </source>
</evidence>
<dbReference type="eggNOG" id="KOG1187">
    <property type="taxonomic scope" value="Eukaryota"/>
</dbReference>
<dbReference type="KEGG" id="ngr:NAEGRDRAFT_4535"/>
<evidence type="ECO:0000256" key="4">
    <source>
        <dbReference type="ARBA" id="ARBA00022840"/>
    </source>
</evidence>
<dbReference type="PANTHER" id="PTHR44329:SF298">
    <property type="entry name" value="MIXED LINEAGE KINASE DOMAIN-LIKE PROTEIN"/>
    <property type="match status" value="1"/>
</dbReference>
<feature type="domain" description="Protein kinase" evidence="7">
    <location>
        <begin position="1"/>
        <end position="152"/>
    </location>
</feature>
<evidence type="ECO:0000313" key="9">
    <source>
        <dbReference type="Proteomes" id="UP000006671"/>
    </source>
</evidence>
<evidence type="ECO:0000256" key="2">
    <source>
        <dbReference type="ARBA" id="ARBA00022741"/>
    </source>
</evidence>
<dbReference type="GO" id="GO:0005524">
    <property type="term" value="F:ATP binding"/>
    <property type="evidence" value="ECO:0007669"/>
    <property type="project" value="UniProtKB-UniRule"/>
</dbReference>
<keyword evidence="1" id="KW-0808">Transferase</keyword>
<dbReference type="STRING" id="5762.D2UZ66"/>
<dbReference type="PROSITE" id="PS00107">
    <property type="entry name" value="PROTEIN_KINASE_ATP"/>
    <property type="match status" value="1"/>
</dbReference>
<comment type="similarity">
    <text evidence="6">Belongs to the protein kinase superfamily.</text>
</comment>
<dbReference type="Gene3D" id="1.10.510.10">
    <property type="entry name" value="Transferase(Phosphotransferase) domain 1"/>
    <property type="match status" value="1"/>
</dbReference>
<proteinExistence type="inferred from homology"/>
<dbReference type="InterPro" id="IPR051681">
    <property type="entry name" value="Ser/Thr_Kinases-Pseudokinases"/>
</dbReference>
<feature type="non-terminal residue" evidence="8">
    <location>
        <position position="1"/>
    </location>
</feature>
<dbReference type="GeneID" id="8863230"/>
<reference evidence="8 9" key="1">
    <citation type="journal article" date="2010" name="Cell">
        <title>The genome of Naegleria gruberi illuminates early eukaryotic versatility.</title>
        <authorList>
            <person name="Fritz-Laylin L.K."/>
            <person name="Prochnik S.E."/>
            <person name="Ginger M.L."/>
            <person name="Dacks J.B."/>
            <person name="Carpenter M.L."/>
            <person name="Field M.C."/>
            <person name="Kuo A."/>
            <person name="Paredez A."/>
            <person name="Chapman J."/>
            <person name="Pham J."/>
            <person name="Shu S."/>
            <person name="Neupane R."/>
            <person name="Cipriano M."/>
            <person name="Mancuso J."/>
            <person name="Tu H."/>
            <person name="Salamov A."/>
            <person name="Lindquist E."/>
            <person name="Shapiro H."/>
            <person name="Lucas S."/>
            <person name="Grigoriev I.V."/>
            <person name="Cande W.Z."/>
            <person name="Fulton C."/>
            <person name="Rokhsar D.S."/>
            <person name="Dawson S.C."/>
        </authorList>
    </citation>
    <scope>NUCLEOTIDE SEQUENCE [LARGE SCALE GENOMIC DNA]</scope>
    <source>
        <strain evidence="8 9">NEG-M</strain>
    </source>
</reference>
<dbReference type="InParanoid" id="D2UZ66"/>
<dbReference type="InterPro" id="IPR011009">
    <property type="entry name" value="Kinase-like_dom_sf"/>
</dbReference>
<name>D2UZ66_NAEGR</name>
<dbReference type="PROSITE" id="PS50011">
    <property type="entry name" value="PROTEIN_KINASE_DOM"/>
    <property type="match status" value="1"/>
</dbReference>
<dbReference type="EMBL" id="GG738846">
    <property type="protein sequence ID" value="EFC50099.1"/>
    <property type="molecule type" value="Genomic_DNA"/>
</dbReference>
<dbReference type="PANTHER" id="PTHR44329">
    <property type="entry name" value="SERINE/THREONINE-PROTEIN KINASE TNNI3K-RELATED"/>
    <property type="match status" value="1"/>
</dbReference>
<dbReference type="RefSeq" id="XP_002682843.1">
    <property type="nucleotide sequence ID" value="XM_002682797.1"/>
</dbReference>
<keyword evidence="3" id="KW-0418">Kinase</keyword>
<organism evidence="9">
    <name type="scientific">Naegleria gruberi</name>
    <name type="common">Amoeba</name>
    <dbReference type="NCBI Taxonomy" id="5762"/>
    <lineage>
        <taxon>Eukaryota</taxon>
        <taxon>Discoba</taxon>
        <taxon>Heterolobosea</taxon>
        <taxon>Tetramitia</taxon>
        <taxon>Eutetramitia</taxon>
        <taxon>Vahlkampfiidae</taxon>
        <taxon>Naegleria</taxon>
    </lineage>
</organism>
<dbReference type="FunFam" id="3.30.200.20:FF:000180">
    <property type="entry name" value="serine/threonine-protein kinase STY46-like"/>
    <property type="match status" value="1"/>
</dbReference>
<keyword evidence="9" id="KW-1185">Reference proteome</keyword>
<feature type="binding site" evidence="5">
    <location>
        <position position="25"/>
    </location>
    <ligand>
        <name>ATP</name>
        <dbReference type="ChEBI" id="CHEBI:30616"/>
    </ligand>
</feature>
<keyword evidence="4 5" id="KW-0067">ATP-binding</keyword>
<dbReference type="VEuPathDB" id="AmoebaDB:NAEGRDRAFT_4535"/>